<organism evidence="7 8">
    <name type="scientific">Clonostachys byssicola</name>
    <dbReference type="NCBI Taxonomy" id="160290"/>
    <lineage>
        <taxon>Eukaryota</taxon>
        <taxon>Fungi</taxon>
        <taxon>Dikarya</taxon>
        <taxon>Ascomycota</taxon>
        <taxon>Pezizomycotina</taxon>
        <taxon>Sordariomycetes</taxon>
        <taxon>Hypocreomycetidae</taxon>
        <taxon>Hypocreales</taxon>
        <taxon>Bionectriaceae</taxon>
        <taxon>Clonostachys</taxon>
    </lineage>
</organism>
<feature type="transmembrane region" description="Helical" evidence="6">
    <location>
        <begin position="242"/>
        <end position="263"/>
    </location>
</feature>
<dbReference type="PIRSF" id="PIRSF006060">
    <property type="entry name" value="AA_transporter"/>
    <property type="match status" value="1"/>
</dbReference>
<dbReference type="EMBL" id="CABFNO020001547">
    <property type="protein sequence ID" value="CAG9998476.1"/>
    <property type="molecule type" value="Genomic_DNA"/>
</dbReference>
<feature type="transmembrane region" description="Helical" evidence="6">
    <location>
        <begin position="385"/>
        <end position="405"/>
    </location>
</feature>
<evidence type="ECO:0000256" key="5">
    <source>
        <dbReference type="ARBA" id="ARBA00023136"/>
    </source>
</evidence>
<name>A0A9N9UPG2_9HYPO</name>
<dbReference type="PANTHER" id="PTHR45649:SF14">
    <property type="entry name" value="GABA PERMEASE"/>
    <property type="match status" value="1"/>
</dbReference>
<keyword evidence="2" id="KW-0813">Transport</keyword>
<feature type="transmembrane region" description="Helical" evidence="6">
    <location>
        <begin position="129"/>
        <end position="153"/>
    </location>
</feature>
<feature type="transmembrane region" description="Helical" evidence="6">
    <location>
        <begin position="283"/>
        <end position="304"/>
    </location>
</feature>
<gene>
    <name evidence="7" type="ORF">CBYS24578_00015196</name>
</gene>
<dbReference type="PANTHER" id="PTHR45649">
    <property type="entry name" value="AMINO-ACID PERMEASE BAT1"/>
    <property type="match status" value="1"/>
</dbReference>
<keyword evidence="4 6" id="KW-1133">Transmembrane helix</keyword>
<evidence type="ECO:0000256" key="2">
    <source>
        <dbReference type="ARBA" id="ARBA00022448"/>
    </source>
</evidence>
<feature type="transmembrane region" description="Helical" evidence="6">
    <location>
        <begin position="173"/>
        <end position="193"/>
    </location>
</feature>
<dbReference type="OrthoDB" id="2417308at2759"/>
<evidence type="ECO:0000256" key="1">
    <source>
        <dbReference type="ARBA" id="ARBA00004141"/>
    </source>
</evidence>
<protein>
    <recommendedName>
        <fullName evidence="9">Choline transport protein</fullName>
    </recommendedName>
</protein>
<reference evidence="7" key="1">
    <citation type="submission" date="2021-10" db="EMBL/GenBank/DDBJ databases">
        <authorList>
            <person name="Piombo E."/>
        </authorList>
    </citation>
    <scope>NUCLEOTIDE SEQUENCE</scope>
</reference>
<keyword evidence="5 6" id="KW-0472">Membrane</keyword>
<proteinExistence type="predicted"/>
<keyword evidence="3 6" id="KW-0812">Transmembrane</keyword>
<feature type="transmembrane region" description="Helical" evidence="6">
    <location>
        <begin position="489"/>
        <end position="507"/>
    </location>
</feature>
<comment type="subcellular location">
    <subcellularLocation>
        <location evidence="1">Membrane</location>
        <topology evidence="1">Multi-pass membrane protein</topology>
    </subcellularLocation>
</comment>
<dbReference type="InterPro" id="IPR002293">
    <property type="entry name" value="AA/rel_permease1"/>
</dbReference>
<feature type="transmembrane region" description="Helical" evidence="6">
    <location>
        <begin position="343"/>
        <end position="364"/>
    </location>
</feature>
<evidence type="ECO:0000313" key="8">
    <source>
        <dbReference type="Proteomes" id="UP000754883"/>
    </source>
</evidence>
<evidence type="ECO:0000256" key="6">
    <source>
        <dbReference type="SAM" id="Phobius"/>
    </source>
</evidence>
<accession>A0A9N9UPG2</accession>
<evidence type="ECO:0000256" key="4">
    <source>
        <dbReference type="ARBA" id="ARBA00022989"/>
    </source>
</evidence>
<dbReference type="Gene3D" id="1.20.1740.10">
    <property type="entry name" value="Amino acid/polyamine transporter I"/>
    <property type="match status" value="1"/>
</dbReference>
<dbReference type="GO" id="GO:0022857">
    <property type="term" value="F:transmembrane transporter activity"/>
    <property type="evidence" value="ECO:0007669"/>
    <property type="project" value="InterPro"/>
</dbReference>
<feature type="transmembrane region" description="Helical" evidence="6">
    <location>
        <begin position="48"/>
        <end position="67"/>
    </location>
</feature>
<evidence type="ECO:0008006" key="9">
    <source>
        <dbReference type="Google" id="ProtNLM"/>
    </source>
</evidence>
<feature type="transmembrane region" description="Helical" evidence="6">
    <location>
        <begin position="455"/>
        <end position="477"/>
    </location>
</feature>
<dbReference type="GO" id="GO:0016020">
    <property type="term" value="C:membrane"/>
    <property type="evidence" value="ECO:0007669"/>
    <property type="project" value="UniProtKB-SubCell"/>
</dbReference>
<dbReference type="AlphaFoldDB" id="A0A9N9UPG2"/>
<dbReference type="Proteomes" id="UP000754883">
    <property type="component" value="Unassembled WGS sequence"/>
</dbReference>
<evidence type="ECO:0000256" key="3">
    <source>
        <dbReference type="ARBA" id="ARBA00022692"/>
    </source>
</evidence>
<sequence>MSSSVREEVITSFDAHNKPANPHYDGLDADDAAGLAAIGKAPVFKRKFNFWTAVAMTVCINATWEGISATLLQGLAMGGSVSLLCGYILTSLGMTCVCAVVSEMASVWPSSGAQYHWTAELSPLKWRPILSWISGLLTFGYIWMATIMCAMSVAIQVQAYVIVARPEYVNERWHTYLIFALVMVIYLAMNLFSSRALHHLNLGGIGTHIVGFLLIMIILLVMNKEKNDTSYVFTQFLNSSGWSSNGLAFCIGLTTPMLGFAGIEMAAHYAEEIQHVQKSLPRAMMWTIAINSVVTFPWLVALMYCSGDIPEVVNGPIGLLSPMTQILINSTGNVGLSIFLNSLATYNALVGGMTGLGSCSRVLWAMARDECFPEIFRRVNPKLDVPVQAIAAAWVPMVTFGLIYIGNQTAFYSILSGVMSMYMMSYALPVGLHLFYARKHKNLQYGPWQLGRWRVFFNAAGFTWISFILIFLCFPIYQPVTAENMNYASLILFVFLLLGFGWYFYYLRGRFQGPVVEIVVDDGDIVIAGQPVRTAFPSDAAAPKKDI</sequence>
<feature type="transmembrane region" description="Helical" evidence="6">
    <location>
        <begin position="411"/>
        <end position="435"/>
    </location>
</feature>
<evidence type="ECO:0000313" key="7">
    <source>
        <dbReference type="EMBL" id="CAG9998476.1"/>
    </source>
</evidence>
<comment type="caution">
    <text evidence="7">The sequence shown here is derived from an EMBL/GenBank/DDBJ whole genome shotgun (WGS) entry which is preliminary data.</text>
</comment>
<keyword evidence="8" id="KW-1185">Reference proteome</keyword>
<feature type="transmembrane region" description="Helical" evidence="6">
    <location>
        <begin position="87"/>
        <end position="108"/>
    </location>
</feature>
<dbReference type="Pfam" id="PF13520">
    <property type="entry name" value="AA_permease_2"/>
    <property type="match status" value="1"/>
</dbReference>
<feature type="transmembrane region" description="Helical" evidence="6">
    <location>
        <begin position="200"/>
        <end position="222"/>
    </location>
</feature>